<comment type="subcellular location">
    <subcellularLocation>
        <location evidence="1">Membrane</location>
    </subcellularLocation>
</comment>
<keyword evidence="9" id="KW-1185">Reference proteome</keyword>
<dbReference type="AlphaFoldDB" id="A0AAV4DYA2"/>
<feature type="region of interest" description="Disordered" evidence="5">
    <location>
        <begin position="419"/>
        <end position="465"/>
    </location>
</feature>
<feature type="compositionally biased region" description="Polar residues" evidence="5">
    <location>
        <begin position="419"/>
        <end position="446"/>
    </location>
</feature>
<dbReference type="EMBL" id="BLXT01008461">
    <property type="protein sequence ID" value="GFO49263.1"/>
    <property type="molecule type" value="Genomic_DNA"/>
</dbReference>
<dbReference type="Proteomes" id="UP000735302">
    <property type="component" value="Unassembled WGS sequence"/>
</dbReference>
<feature type="transmembrane region" description="Helical" evidence="6">
    <location>
        <begin position="259"/>
        <end position="283"/>
    </location>
</feature>
<proteinExistence type="predicted"/>
<keyword evidence="4 6" id="KW-0472">Membrane</keyword>
<sequence length="465" mass="52802">MARVYNSGLEEWHNASANVPFQAHSHHTHLPYAPTIAGHSEVNTTTDFNEEMKKEIEYKVAALIWKICPGILYLFGTVGNVLILKCLRSLRLGPATMHIYLKALAISDLLALYSGLLRHWLIWLVETDIRDFHQVVCRFHTFLVYVAQYVSTWLLVMMTLERTCSACFPYRVNTFCTKRRAWMIILTIVVTHCIFNAHFLFLLSLEGRGSGGPVGETNIRSNVSERTTLNSSVTTSYSSRIYSTCDGSSEQYYYFLHDILPLIETCTLSLVPFILVMLGNITIVCKTYISLRTAVELNVASNHSTKRRRRRASTMTVMLLLISALFLVTSASTCVYNTWERSTTAMQMNKDPKGAAQIELAWACVNIIMYCNNTFNFYLYCLSGKKFRSEIKRQLSRRRTESHSNVMSGFSLQPQARYRQSQDLRNGQTDVSGLGNGHQNSYQAKKTMSVRHKAGSGTNQSNAYL</sequence>
<evidence type="ECO:0000256" key="5">
    <source>
        <dbReference type="SAM" id="MobiDB-lite"/>
    </source>
</evidence>
<keyword evidence="3 6" id="KW-1133">Transmembrane helix</keyword>
<feature type="compositionally biased region" description="Polar residues" evidence="5">
    <location>
        <begin position="456"/>
        <end position="465"/>
    </location>
</feature>
<dbReference type="GO" id="GO:0016020">
    <property type="term" value="C:membrane"/>
    <property type="evidence" value="ECO:0007669"/>
    <property type="project" value="UniProtKB-SubCell"/>
</dbReference>
<evidence type="ECO:0000256" key="6">
    <source>
        <dbReference type="SAM" id="Phobius"/>
    </source>
</evidence>
<evidence type="ECO:0000259" key="7">
    <source>
        <dbReference type="PROSITE" id="PS50262"/>
    </source>
</evidence>
<evidence type="ECO:0000256" key="2">
    <source>
        <dbReference type="ARBA" id="ARBA00022692"/>
    </source>
</evidence>
<dbReference type="PANTHER" id="PTHR46641:SF25">
    <property type="entry name" value="CNMAMIDE RECEPTOR-RELATED"/>
    <property type="match status" value="1"/>
</dbReference>
<evidence type="ECO:0000313" key="9">
    <source>
        <dbReference type="Proteomes" id="UP000735302"/>
    </source>
</evidence>
<feature type="transmembrane region" description="Helical" evidence="6">
    <location>
        <begin position="181"/>
        <end position="203"/>
    </location>
</feature>
<dbReference type="PRINTS" id="PR00237">
    <property type="entry name" value="GPCRRHODOPSN"/>
</dbReference>
<evidence type="ECO:0000313" key="8">
    <source>
        <dbReference type="EMBL" id="GFO49263.1"/>
    </source>
</evidence>
<feature type="transmembrane region" description="Helical" evidence="6">
    <location>
        <begin position="63"/>
        <end position="87"/>
    </location>
</feature>
<dbReference type="Pfam" id="PF00001">
    <property type="entry name" value="7tm_1"/>
    <property type="match status" value="1"/>
</dbReference>
<gene>
    <name evidence="8" type="ORF">PoB_007576800</name>
</gene>
<feature type="transmembrane region" description="Helical" evidence="6">
    <location>
        <begin position="142"/>
        <end position="160"/>
    </location>
</feature>
<feature type="transmembrane region" description="Helical" evidence="6">
    <location>
        <begin position="316"/>
        <end position="339"/>
    </location>
</feature>
<dbReference type="SUPFAM" id="SSF81321">
    <property type="entry name" value="Family A G protein-coupled receptor-like"/>
    <property type="match status" value="1"/>
</dbReference>
<dbReference type="InterPro" id="IPR052954">
    <property type="entry name" value="GPCR-Ligand_Int"/>
</dbReference>
<dbReference type="GO" id="GO:0004930">
    <property type="term" value="F:G protein-coupled receptor activity"/>
    <property type="evidence" value="ECO:0007669"/>
    <property type="project" value="InterPro"/>
</dbReference>
<dbReference type="PROSITE" id="PS50262">
    <property type="entry name" value="G_PROTEIN_RECEP_F1_2"/>
    <property type="match status" value="1"/>
</dbReference>
<keyword evidence="8" id="KW-0675">Receptor</keyword>
<dbReference type="CDD" id="cd14978">
    <property type="entry name" value="7tmA_FMRFamide_R-like"/>
    <property type="match status" value="1"/>
</dbReference>
<dbReference type="InterPro" id="IPR000276">
    <property type="entry name" value="GPCR_Rhodpsn"/>
</dbReference>
<feature type="transmembrane region" description="Helical" evidence="6">
    <location>
        <begin position="359"/>
        <end position="382"/>
    </location>
</feature>
<evidence type="ECO:0000256" key="3">
    <source>
        <dbReference type="ARBA" id="ARBA00022989"/>
    </source>
</evidence>
<accession>A0AAV4DYA2</accession>
<feature type="transmembrane region" description="Helical" evidence="6">
    <location>
        <begin position="99"/>
        <end position="122"/>
    </location>
</feature>
<dbReference type="InterPro" id="IPR017452">
    <property type="entry name" value="GPCR_Rhodpsn_7TM"/>
</dbReference>
<dbReference type="Gene3D" id="1.20.1070.10">
    <property type="entry name" value="Rhodopsin 7-helix transmembrane proteins"/>
    <property type="match status" value="1"/>
</dbReference>
<evidence type="ECO:0000256" key="4">
    <source>
        <dbReference type="ARBA" id="ARBA00023136"/>
    </source>
</evidence>
<keyword evidence="2 6" id="KW-0812">Transmembrane</keyword>
<evidence type="ECO:0000256" key="1">
    <source>
        <dbReference type="ARBA" id="ARBA00004370"/>
    </source>
</evidence>
<feature type="domain" description="G-protein coupled receptors family 1 profile" evidence="7">
    <location>
        <begin position="79"/>
        <end position="380"/>
    </location>
</feature>
<dbReference type="PANTHER" id="PTHR46641">
    <property type="entry name" value="FMRFAMIDE RECEPTOR-RELATED"/>
    <property type="match status" value="1"/>
</dbReference>
<organism evidence="8 9">
    <name type="scientific">Plakobranchus ocellatus</name>
    <dbReference type="NCBI Taxonomy" id="259542"/>
    <lineage>
        <taxon>Eukaryota</taxon>
        <taxon>Metazoa</taxon>
        <taxon>Spiralia</taxon>
        <taxon>Lophotrochozoa</taxon>
        <taxon>Mollusca</taxon>
        <taxon>Gastropoda</taxon>
        <taxon>Heterobranchia</taxon>
        <taxon>Euthyneura</taxon>
        <taxon>Panpulmonata</taxon>
        <taxon>Sacoglossa</taxon>
        <taxon>Placobranchoidea</taxon>
        <taxon>Plakobranchidae</taxon>
        <taxon>Plakobranchus</taxon>
    </lineage>
</organism>
<protein>
    <submittedName>
        <fullName evidence="8">Growth hormone secretagogue receptor type 1-like</fullName>
    </submittedName>
</protein>
<name>A0AAV4DYA2_9GAST</name>
<comment type="caution">
    <text evidence="8">The sequence shown here is derived from an EMBL/GenBank/DDBJ whole genome shotgun (WGS) entry which is preliminary data.</text>
</comment>
<reference evidence="8 9" key="1">
    <citation type="journal article" date="2021" name="Elife">
        <title>Chloroplast acquisition without the gene transfer in kleptoplastic sea slugs, Plakobranchus ocellatus.</title>
        <authorList>
            <person name="Maeda T."/>
            <person name="Takahashi S."/>
            <person name="Yoshida T."/>
            <person name="Shimamura S."/>
            <person name="Takaki Y."/>
            <person name="Nagai Y."/>
            <person name="Toyoda A."/>
            <person name="Suzuki Y."/>
            <person name="Arimoto A."/>
            <person name="Ishii H."/>
            <person name="Satoh N."/>
            <person name="Nishiyama T."/>
            <person name="Hasebe M."/>
            <person name="Maruyama T."/>
            <person name="Minagawa J."/>
            <person name="Obokata J."/>
            <person name="Shigenobu S."/>
        </authorList>
    </citation>
    <scope>NUCLEOTIDE SEQUENCE [LARGE SCALE GENOMIC DNA]</scope>
</reference>